<evidence type="ECO:0000313" key="3">
    <source>
        <dbReference type="Proteomes" id="UP000030786"/>
    </source>
</evidence>
<feature type="transmembrane region" description="Helical" evidence="1">
    <location>
        <begin position="68"/>
        <end position="87"/>
    </location>
</feature>
<dbReference type="EMBL" id="CP009976">
    <property type="protein sequence ID" value="AIZ43741.1"/>
    <property type="molecule type" value="Genomic_DNA"/>
</dbReference>
<evidence type="ECO:0008006" key="4">
    <source>
        <dbReference type="Google" id="ProtNLM"/>
    </source>
</evidence>
<organism evidence="2 3">
    <name type="scientific">Cellulophaga baltica 18</name>
    <dbReference type="NCBI Taxonomy" id="1348584"/>
    <lineage>
        <taxon>Bacteria</taxon>
        <taxon>Pseudomonadati</taxon>
        <taxon>Bacteroidota</taxon>
        <taxon>Flavobacteriia</taxon>
        <taxon>Flavobacteriales</taxon>
        <taxon>Flavobacteriaceae</taxon>
        <taxon>Cellulophaga</taxon>
    </lineage>
</organism>
<keyword evidence="1" id="KW-0472">Membrane</keyword>
<dbReference type="AlphaFoldDB" id="A0AAU8RUU4"/>
<accession>A0AAU8RUU4</accession>
<evidence type="ECO:0000256" key="1">
    <source>
        <dbReference type="SAM" id="Phobius"/>
    </source>
</evidence>
<reference evidence="2 3" key="1">
    <citation type="journal article" date="2014" name="Environ. Microbiol.">
        <title>Contrasting genomic patterns and infection strategies of two co-existing Bacteroidetes podovirus genera.</title>
        <authorList>
            <person name="Holmfeldt K."/>
            <person name="Howard-Varona C."/>
            <person name="Solonenko N."/>
            <person name="Sullivan M.B."/>
        </authorList>
    </citation>
    <scope>NUCLEOTIDE SEQUENCE [LARGE SCALE GENOMIC DNA]</scope>
    <source>
        <strain evidence="2 3">18</strain>
    </source>
</reference>
<proteinExistence type="predicted"/>
<keyword evidence="1" id="KW-0812">Transmembrane</keyword>
<gene>
    <name evidence="2" type="ORF">M666_11070</name>
</gene>
<protein>
    <recommendedName>
        <fullName evidence="4">Riboflavin synthase subunit beta</fullName>
    </recommendedName>
</protein>
<name>A0AAU8RUU4_9FLAO</name>
<keyword evidence="1" id="KW-1133">Transmembrane helix</keyword>
<dbReference type="KEGG" id="cbat:M666_11070"/>
<dbReference type="Proteomes" id="UP000030786">
    <property type="component" value="Chromosome"/>
</dbReference>
<evidence type="ECO:0000313" key="2">
    <source>
        <dbReference type="EMBL" id="AIZ43741.1"/>
    </source>
</evidence>
<sequence length="97" mass="11465">MLRLKGFKLRKNTSFKYVPRYMENEGVENAYKIDSKFSKYKDATVPGDMRGSWGEARKAGRTKGNRDINFRLVVIIAVLVLIVWWFFDFDLSLFTRF</sequence>